<proteinExistence type="predicted"/>
<gene>
    <name evidence="1" type="ORF">Q4T40_12840</name>
</gene>
<dbReference type="Pfam" id="PF09582">
    <property type="entry name" value="AnfO_nitrog"/>
    <property type="match status" value="1"/>
</dbReference>
<dbReference type="InterPro" id="IPR014287">
    <property type="entry name" value="Nase_Fe-Fe_AnfO"/>
</dbReference>
<dbReference type="EMBL" id="JAUOZS010000001">
    <property type="protein sequence ID" value="MDT8902135.1"/>
    <property type="molecule type" value="Genomic_DNA"/>
</dbReference>
<organism evidence="1 2">
    <name type="scientific">Anaeroselena agilis</name>
    <dbReference type="NCBI Taxonomy" id="3063788"/>
    <lineage>
        <taxon>Bacteria</taxon>
        <taxon>Bacillati</taxon>
        <taxon>Bacillota</taxon>
        <taxon>Negativicutes</taxon>
        <taxon>Acetonemataceae</taxon>
        <taxon>Anaeroselena</taxon>
    </lineage>
</organism>
<accession>A0ABU3NZD4</accession>
<sequence length="225" mass="24828">MAREVAVFIDNNGLTGTFGEPGRVRVYRRRQKAWTVARETDFTLTAEGGLKGLRRQMAALLAFLGECRTFVARSLTGMPYYELEKAGFNVWEQSGEPLAYLEEVWAGEEREKAEKNAPAPAAAPLGPTEKAPGHYFISLKEIQARNAGITTKHVLQPFLRRGRFNLLEVVCDHLPPWLELDLTTGAFTWTSEKISERETRIIIKADGAGGMGDGHAFAGQGGLCC</sequence>
<keyword evidence="2" id="KW-1185">Reference proteome</keyword>
<protein>
    <submittedName>
        <fullName evidence="1">Fe-only nitrogenase accessory AnfO family protein</fullName>
    </submittedName>
</protein>
<evidence type="ECO:0000313" key="1">
    <source>
        <dbReference type="EMBL" id="MDT8902135.1"/>
    </source>
</evidence>
<name>A0ABU3NZD4_9FIRM</name>
<dbReference type="Proteomes" id="UP001254848">
    <property type="component" value="Unassembled WGS sequence"/>
</dbReference>
<evidence type="ECO:0000313" key="2">
    <source>
        <dbReference type="Proteomes" id="UP001254848"/>
    </source>
</evidence>
<reference evidence="1 2" key="1">
    <citation type="submission" date="2023-07" db="EMBL/GenBank/DDBJ databases">
        <title>The novel representative of Negativicutes class, Anaeroselena agilis gen. nov. sp. nov.</title>
        <authorList>
            <person name="Prokofeva M.I."/>
            <person name="Elcheninov A.G."/>
            <person name="Klyukina A."/>
            <person name="Kublanov I.V."/>
            <person name="Frolov E.N."/>
            <person name="Podosokorskaya O.A."/>
        </authorList>
    </citation>
    <scope>NUCLEOTIDE SEQUENCE [LARGE SCALE GENOMIC DNA]</scope>
    <source>
        <strain evidence="1 2">4137-cl</strain>
    </source>
</reference>
<comment type="caution">
    <text evidence="1">The sequence shown here is derived from an EMBL/GenBank/DDBJ whole genome shotgun (WGS) entry which is preliminary data.</text>
</comment>
<dbReference type="RefSeq" id="WP_413780621.1">
    <property type="nucleotide sequence ID" value="NZ_JAUOZS010000001.1"/>
</dbReference>